<keyword evidence="2" id="KW-1277">Toxin-antitoxin system</keyword>
<comment type="caution">
    <text evidence="3">The sequence shown here is derived from an EMBL/GenBank/DDBJ whole genome shotgun (WGS) entry which is preliminary data.</text>
</comment>
<comment type="similarity">
    <text evidence="1">Belongs to the RelB/DinJ antitoxin family.</text>
</comment>
<reference evidence="3" key="1">
    <citation type="submission" date="2020-10" db="EMBL/GenBank/DDBJ databases">
        <authorList>
            <person name="Gilroy R."/>
        </authorList>
    </citation>
    <scope>NUCLEOTIDE SEQUENCE</scope>
    <source>
        <strain evidence="3">17213</strain>
    </source>
</reference>
<evidence type="ECO:0000256" key="1">
    <source>
        <dbReference type="ARBA" id="ARBA00010562"/>
    </source>
</evidence>
<dbReference type="PANTHER" id="PTHR38781">
    <property type="entry name" value="ANTITOXIN DINJ-RELATED"/>
    <property type="match status" value="1"/>
</dbReference>
<evidence type="ECO:0000313" key="3">
    <source>
        <dbReference type="EMBL" id="MBO8415073.1"/>
    </source>
</evidence>
<dbReference type="Gene3D" id="1.10.1220.10">
    <property type="entry name" value="Met repressor-like"/>
    <property type="match status" value="1"/>
</dbReference>
<dbReference type="InterPro" id="IPR007337">
    <property type="entry name" value="RelB/DinJ"/>
</dbReference>
<reference evidence="3" key="2">
    <citation type="journal article" date="2021" name="PeerJ">
        <title>Extensive microbial diversity within the chicken gut microbiome revealed by metagenomics and culture.</title>
        <authorList>
            <person name="Gilroy R."/>
            <person name="Ravi A."/>
            <person name="Getino M."/>
            <person name="Pursley I."/>
            <person name="Horton D.L."/>
            <person name="Alikhan N.F."/>
            <person name="Baker D."/>
            <person name="Gharbi K."/>
            <person name="Hall N."/>
            <person name="Watson M."/>
            <person name="Adriaenssens E.M."/>
            <person name="Foster-Nyarko E."/>
            <person name="Jarju S."/>
            <person name="Secka A."/>
            <person name="Antonio M."/>
            <person name="Oren A."/>
            <person name="Chaudhuri R.R."/>
            <person name="La Ragione R."/>
            <person name="Hildebrand F."/>
            <person name="Pallen M.J."/>
        </authorList>
    </citation>
    <scope>NUCLEOTIDE SEQUENCE</scope>
    <source>
        <strain evidence="3">17213</strain>
    </source>
</reference>
<accession>A0A9D9GS44</accession>
<sequence>MENNSSLQIKIDKELLRQAREICSEMGLDLPTAVRMFICQLVRERGLPFTPSAAPREEELFYSPQNLAHIYKGLQDIQEGRGITKTLEELQAMEQQGGAEKQPDEA</sequence>
<protein>
    <submittedName>
        <fullName evidence="3">Type II toxin-antitoxin system RelB/DinJ family antitoxin</fullName>
    </submittedName>
</protein>
<gene>
    <name evidence="3" type="ORF">IAB19_01665</name>
</gene>
<evidence type="ECO:0000313" key="4">
    <source>
        <dbReference type="Proteomes" id="UP000823631"/>
    </source>
</evidence>
<dbReference type="GO" id="GO:0006351">
    <property type="term" value="P:DNA-templated transcription"/>
    <property type="evidence" value="ECO:0007669"/>
    <property type="project" value="TreeGrafter"/>
</dbReference>
<dbReference type="NCBIfam" id="TIGR02384">
    <property type="entry name" value="RelB_DinJ"/>
    <property type="match status" value="1"/>
</dbReference>
<evidence type="ECO:0000256" key="2">
    <source>
        <dbReference type="ARBA" id="ARBA00022649"/>
    </source>
</evidence>
<proteinExistence type="inferred from homology"/>
<name>A0A9D9GS44_9GAMM</name>
<dbReference type="Pfam" id="PF04221">
    <property type="entry name" value="RelB"/>
    <property type="match status" value="1"/>
</dbReference>
<dbReference type="PANTHER" id="PTHR38781:SF1">
    <property type="entry name" value="ANTITOXIN DINJ-RELATED"/>
    <property type="match status" value="1"/>
</dbReference>
<dbReference type="AlphaFoldDB" id="A0A9D9GS44"/>
<organism evidence="3 4">
    <name type="scientific">Candidatus Avisuccinivibrio stercorigallinarum</name>
    <dbReference type="NCBI Taxonomy" id="2840704"/>
    <lineage>
        <taxon>Bacteria</taxon>
        <taxon>Pseudomonadati</taxon>
        <taxon>Pseudomonadota</taxon>
        <taxon>Gammaproteobacteria</taxon>
        <taxon>Aeromonadales</taxon>
        <taxon>Succinivibrionaceae</taxon>
        <taxon>Succinivibrionaceae incertae sedis</taxon>
        <taxon>Candidatus Avisuccinivibrio</taxon>
    </lineage>
</organism>
<dbReference type="Proteomes" id="UP000823631">
    <property type="component" value="Unassembled WGS sequence"/>
</dbReference>
<dbReference type="GO" id="GO:0006355">
    <property type="term" value="P:regulation of DNA-templated transcription"/>
    <property type="evidence" value="ECO:0007669"/>
    <property type="project" value="InterPro"/>
</dbReference>
<dbReference type="EMBL" id="JADINH010000028">
    <property type="protein sequence ID" value="MBO8415073.1"/>
    <property type="molecule type" value="Genomic_DNA"/>
</dbReference>
<dbReference type="InterPro" id="IPR013321">
    <property type="entry name" value="Arc_rbn_hlx_hlx"/>
</dbReference>